<evidence type="ECO:0000256" key="1">
    <source>
        <dbReference type="ARBA" id="ARBA00009924"/>
    </source>
</evidence>
<keyword evidence="6" id="KW-1185">Reference proteome</keyword>
<dbReference type="PIRSF" id="PIRSF028756">
    <property type="entry name" value="PPK2_prd"/>
    <property type="match status" value="1"/>
</dbReference>
<accession>A0ABY4EF35</accession>
<dbReference type="InterPro" id="IPR022488">
    <property type="entry name" value="PPK2-related"/>
</dbReference>
<name>A0ABY4EF35_VITST</name>
<dbReference type="InterPro" id="IPR022300">
    <property type="entry name" value="PPK2-rel_1"/>
</dbReference>
<evidence type="ECO:0000256" key="2">
    <source>
        <dbReference type="ARBA" id="ARBA00022679"/>
    </source>
</evidence>
<keyword evidence="3 5" id="KW-0418">Kinase</keyword>
<dbReference type="InterPro" id="IPR016898">
    <property type="entry name" value="Polyphosphate_phosphotransfera"/>
</dbReference>
<evidence type="ECO:0000256" key="3">
    <source>
        <dbReference type="ARBA" id="ARBA00022777"/>
    </source>
</evidence>
<dbReference type="Proteomes" id="UP000832034">
    <property type="component" value="Chromosome"/>
</dbReference>
<dbReference type="PANTHER" id="PTHR34383:SF3">
    <property type="entry name" value="POLYPHOSPHATE:AMP PHOSPHOTRANSFERASE"/>
    <property type="match status" value="1"/>
</dbReference>
<feature type="domain" description="Polyphosphate kinase-2-related" evidence="4">
    <location>
        <begin position="33"/>
        <end position="258"/>
    </location>
</feature>
<reference evidence="5" key="2">
    <citation type="journal article" date="2022" name="Res Sq">
        <title>Evolution of multicellular longitudinally dividing oral cavity symbionts (Neisseriaceae).</title>
        <authorList>
            <person name="Nyongesa S."/>
            <person name="Weber P."/>
            <person name="Bernet E."/>
            <person name="Pullido F."/>
            <person name="Nieckarz M."/>
            <person name="Delaby M."/>
            <person name="Nieves C."/>
            <person name="Viehboeck T."/>
            <person name="Krause N."/>
            <person name="Rivera-Millot A."/>
            <person name="Nakamura A."/>
            <person name="Vischer N."/>
            <person name="VanNieuwenhze M."/>
            <person name="Brun Y."/>
            <person name="Cava F."/>
            <person name="Bulgheresi S."/>
            <person name="Veyrier F."/>
        </authorList>
    </citation>
    <scope>NUCLEOTIDE SEQUENCE</scope>
    <source>
        <strain evidence="5">SAG 1488-6</strain>
    </source>
</reference>
<gene>
    <name evidence="5" type="ORF">LVJ81_10360</name>
</gene>
<evidence type="ECO:0000313" key="6">
    <source>
        <dbReference type="Proteomes" id="UP000832034"/>
    </source>
</evidence>
<dbReference type="Gene3D" id="3.40.50.300">
    <property type="entry name" value="P-loop containing nucleotide triphosphate hydrolases"/>
    <property type="match status" value="1"/>
</dbReference>
<organism evidence="5 6">
    <name type="scientific">Vitreoscilla stercoraria</name>
    <dbReference type="NCBI Taxonomy" id="61"/>
    <lineage>
        <taxon>Bacteria</taxon>
        <taxon>Pseudomonadati</taxon>
        <taxon>Pseudomonadota</taxon>
        <taxon>Betaproteobacteria</taxon>
        <taxon>Neisseriales</taxon>
        <taxon>Neisseriaceae</taxon>
        <taxon>Vitreoscilla</taxon>
    </lineage>
</organism>
<evidence type="ECO:0000259" key="4">
    <source>
        <dbReference type="Pfam" id="PF03976"/>
    </source>
</evidence>
<keyword evidence="2" id="KW-0808">Transferase</keyword>
<dbReference type="InterPro" id="IPR027417">
    <property type="entry name" value="P-loop_NTPase"/>
</dbReference>
<dbReference type="GO" id="GO:0016301">
    <property type="term" value="F:kinase activity"/>
    <property type="evidence" value="ECO:0007669"/>
    <property type="project" value="UniProtKB-KW"/>
</dbReference>
<reference evidence="5" key="1">
    <citation type="submission" date="2021-12" db="EMBL/GenBank/DDBJ databases">
        <authorList>
            <person name="Veyrier F.J."/>
        </authorList>
    </citation>
    <scope>NUCLEOTIDE SEQUENCE</scope>
    <source>
        <strain evidence="5">SAG 1488-6</strain>
    </source>
</reference>
<sequence length="271" mass="31789">MILDVQQLKVNARKKWRWENHPTQWKEGLPPTKKERQALAQTLSSQLNDWQEKLHAEGQRKVLVILQGMDTSGKDGTIRSVFQNVDPLGVRVEAFKSPTSTELARDYLWRVHQVVPKNGEMVIFNRSHYEDVLVTRVKGWIDEKEEVRRIRHINEFERMLSETGTEIIKIFLNISKETQRERLQQRLDIPEKNWKFALSDVEDRHLWSAFQNQYAQVVSKTATPYAPWYVIPADSKSGRDVMVLQILLAHLQAMNPQFPQVDRALWPQTID</sequence>
<dbReference type="EMBL" id="CP091512">
    <property type="protein sequence ID" value="UOO92022.1"/>
    <property type="molecule type" value="Genomic_DNA"/>
</dbReference>
<dbReference type="SUPFAM" id="SSF52540">
    <property type="entry name" value="P-loop containing nucleoside triphosphate hydrolases"/>
    <property type="match status" value="1"/>
</dbReference>
<dbReference type="RefSeq" id="WP_019959289.1">
    <property type="nucleotide sequence ID" value="NZ_CP091512.1"/>
</dbReference>
<dbReference type="PANTHER" id="PTHR34383">
    <property type="entry name" value="POLYPHOSPHATE:AMP PHOSPHOTRANSFERASE-RELATED"/>
    <property type="match status" value="1"/>
</dbReference>
<dbReference type="NCBIfam" id="TIGR03709">
    <property type="entry name" value="PPK2_rel_1"/>
    <property type="match status" value="1"/>
</dbReference>
<evidence type="ECO:0000313" key="5">
    <source>
        <dbReference type="EMBL" id="UOO92022.1"/>
    </source>
</evidence>
<comment type="similarity">
    <text evidence="1">Belongs to the polyphosphate kinase 2 (PPK2) family. Class I subfamily.</text>
</comment>
<proteinExistence type="inferred from homology"/>
<protein>
    <submittedName>
        <fullName evidence="5">Polyphosphate kinase 2 family protein</fullName>
    </submittedName>
</protein>
<dbReference type="Pfam" id="PF03976">
    <property type="entry name" value="PPK2"/>
    <property type="match status" value="1"/>
</dbReference>